<dbReference type="PROSITE" id="PS51192">
    <property type="entry name" value="HELICASE_ATP_BIND_1"/>
    <property type="match status" value="1"/>
</dbReference>
<reference evidence="13" key="1">
    <citation type="submission" date="2020-12" db="EMBL/GenBank/DDBJ databases">
        <title>Metabolic potential, ecology and presence of endohyphal bacteria is reflected in genomic diversity of Mucoromycotina.</title>
        <authorList>
            <person name="Muszewska A."/>
            <person name="Okrasinska A."/>
            <person name="Steczkiewicz K."/>
            <person name="Drgas O."/>
            <person name="Orlowska M."/>
            <person name="Perlinska-Lenart U."/>
            <person name="Aleksandrzak-Piekarczyk T."/>
            <person name="Szatraj K."/>
            <person name="Zielenkiewicz U."/>
            <person name="Pilsyk S."/>
            <person name="Malc E."/>
            <person name="Mieczkowski P."/>
            <person name="Kruszewska J.S."/>
            <person name="Biernat P."/>
            <person name="Pawlowska J."/>
        </authorList>
    </citation>
    <scope>NUCLEOTIDE SEQUENCE</scope>
    <source>
        <strain evidence="13">WA0000017839</strain>
    </source>
</reference>
<comment type="similarity">
    <text evidence="1">Belongs to the helicase family. SKI2 subfamily.</text>
</comment>
<keyword evidence="14" id="KW-1185">Reference proteome</keyword>
<evidence type="ECO:0000313" key="14">
    <source>
        <dbReference type="Proteomes" id="UP000603453"/>
    </source>
</evidence>
<dbReference type="PROSITE" id="PS51194">
    <property type="entry name" value="HELICASE_CTER"/>
    <property type="match status" value="1"/>
</dbReference>
<dbReference type="InterPro" id="IPR036388">
    <property type="entry name" value="WH-like_DNA-bd_sf"/>
</dbReference>
<dbReference type="InterPro" id="IPR014001">
    <property type="entry name" value="Helicase_ATP-bd"/>
</dbReference>
<evidence type="ECO:0000256" key="1">
    <source>
        <dbReference type="ARBA" id="ARBA00010140"/>
    </source>
</evidence>
<evidence type="ECO:0000256" key="5">
    <source>
        <dbReference type="ARBA" id="ARBA00022840"/>
    </source>
</evidence>
<evidence type="ECO:0000256" key="10">
    <source>
        <dbReference type="ARBA" id="ARBA00048988"/>
    </source>
</evidence>
<dbReference type="InterPro" id="IPR027417">
    <property type="entry name" value="P-loop_NTPase"/>
</dbReference>
<comment type="catalytic activity">
    <reaction evidence="8">
        <text>Couples ATP hydrolysis with the unwinding of duplex DNA by translocating in the 3'-5' direction.</text>
        <dbReference type="EC" id="5.6.2.4"/>
    </reaction>
</comment>
<organism evidence="13 14">
    <name type="scientific">Mucor saturninus</name>
    <dbReference type="NCBI Taxonomy" id="64648"/>
    <lineage>
        <taxon>Eukaryota</taxon>
        <taxon>Fungi</taxon>
        <taxon>Fungi incertae sedis</taxon>
        <taxon>Mucoromycota</taxon>
        <taxon>Mucoromycotina</taxon>
        <taxon>Mucoromycetes</taxon>
        <taxon>Mucorales</taxon>
        <taxon>Mucorineae</taxon>
        <taxon>Mucoraceae</taxon>
        <taxon>Mucor</taxon>
    </lineage>
</organism>
<dbReference type="SMART" id="SM00973">
    <property type="entry name" value="Sec63"/>
    <property type="match status" value="1"/>
</dbReference>
<dbReference type="SMART" id="SM00487">
    <property type="entry name" value="DEXDc"/>
    <property type="match status" value="1"/>
</dbReference>
<dbReference type="InterPro" id="IPR011545">
    <property type="entry name" value="DEAD/DEAH_box_helicase_dom"/>
</dbReference>
<dbReference type="GO" id="GO:0003676">
    <property type="term" value="F:nucleic acid binding"/>
    <property type="evidence" value="ECO:0007669"/>
    <property type="project" value="InterPro"/>
</dbReference>
<dbReference type="GO" id="GO:0016787">
    <property type="term" value="F:hydrolase activity"/>
    <property type="evidence" value="ECO:0007669"/>
    <property type="project" value="UniProtKB-KW"/>
</dbReference>
<dbReference type="Gene3D" id="1.10.3380.10">
    <property type="entry name" value="Sec63 N-terminal domain-like domain"/>
    <property type="match status" value="1"/>
</dbReference>
<evidence type="ECO:0000256" key="2">
    <source>
        <dbReference type="ARBA" id="ARBA00022741"/>
    </source>
</evidence>
<sequence length="779" mass="88325">MDSWITEWLANEEASLEEVPMNFFDNQQDIAMFRPSKELEYSDLAAINTLSNRHSRNKGAQPTMQCNRPLPVLGNTELRPTNEIPKPFGSIFKFGVFNIIQSKCLDDTFYENNNLVISAPTGSGKTALMELAIIRTLLNQGNDTKIIYMAPTKSLCSERTQDWGSKFGPFGIECKEFTGDTQFYSTSAIQNASIIITTPEKWDSMTRRWIDNRQLMQLISLFLIDEVHILNENRGACLEACVSRMQTMDINLRYIAVSATIPNLQDIATWLRAKPISFSEEYRPIKLERIVYGYPQDCNMFLFEKKLDWKLLDIIIKHSNTKPVLIFCSTRKSAEGSCDTLLKMMDKKNISSLCENGKKLVVKPKFKNKLLPGFGERGIGFHHAGLDPSDRSQMEKLYLKREIRVIGALFMLATTSTLAVGVNLPAHLVIIKSTQGYQNGTLSEYTDIDTLQMIGRAGRPGLDTSGTIVIMTTSQMETRYRSLIAGGTNLESRLHENLIEHLLSEICLSTITNMSTALTWLQSTFLYVRLSKNPTHYKLNRTENMSIDVILKEICVKDLELLERHNLIEKQSNFLLKPTPYGLIMDKYYVKFLTMIKIMEAENPTSVKDTLNLISECQQEMNTIRFNSGDRQFLSKLKNNPNIRFPLDKIVNVSDKICLLVQCVLGDIPLNNVGSALLVMEATTVMKDVCRIVKCLIDCSVQEKSSTKLRFALELYQSIQAKIWSTSPYVSRQIEGIGPQFSKTLSQANLITMEQLKGCDPGRFEVILHRNPPFGTKVN</sequence>
<dbReference type="InterPro" id="IPR052247">
    <property type="entry name" value="Meiotic_Crossover_Helicase"/>
</dbReference>
<dbReference type="PANTHER" id="PTHR47835">
    <property type="entry name" value="HFM1, ATP DEPENDENT DNA HELICASE HOMOLOG"/>
    <property type="match status" value="1"/>
</dbReference>
<dbReference type="Proteomes" id="UP000603453">
    <property type="component" value="Unassembled WGS sequence"/>
</dbReference>
<dbReference type="OrthoDB" id="5575at2759"/>
<keyword evidence="6" id="KW-0413">Isomerase</keyword>
<proteinExistence type="inferred from homology"/>
<evidence type="ECO:0000259" key="11">
    <source>
        <dbReference type="PROSITE" id="PS51192"/>
    </source>
</evidence>
<dbReference type="Gene3D" id="3.40.50.300">
    <property type="entry name" value="P-loop containing nucleotide triphosphate hydrolases"/>
    <property type="match status" value="2"/>
</dbReference>
<evidence type="ECO:0000259" key="12">
    <source>
        <dbReference type="PROSITE" id="PS51194"/>
    </source>
</evidence>
<dbReference type="SUPFAM" id="SSF46785">
    <property type="entry name" value="Winged helix' DNA-binding domain"/>
    <property type="match status" value="1"/>
</dbReference>
<protein>
    <recommendedName>
        <fullName evidence="9">DNA 3'-5' helicase</fullName>
        <ecNumber evidence="9">5.6.2.4</ecNumber>
    </recommendedName>
</protein>
<evidence type="ECO:0000256" key="8">
    <source>
        <dbReference type="ARBA" id="ARBA00034617"/>
    </source>
</evidence>
<evidence type="ECO:0000256" key="3">
    <source>
        <dbReference type="ARBA" id="ARBA00022801"/>
    </source>
</evidence>
<evidence type="ECO:0000313" key="13">
    <source>
        <dbReference type="EMBL" id="KAG2204812.1"/>
    </source>
</evidence>
<evidence type="ECO:0000256" key="7">
    <source>
        <dbReference type="ARBA" id="ARBA00023254"/>
    </source>
</evidence>
<evidence type="ECO:0000256" key="4">
    <source>
        <dbReference type="ARBA" id="ARBA00022806"/>
    </source>
</evidence>
<comment type="catalytic activity">
    <reaction evidence="10">
        <text>ATP + H2O = ADP + phosphate + H(+)</text>
        <dbReference type="Rhea" id="RHEA:13065"/>
        <dbReference type="ChEBI" id="CHEBI:15377"/>
        <dbReference type="ChEBI" id="CHEBI:15378"/>
        <dbReference type="ChEBI" id="CHEBI:30616"/>
        <dbReference type="ChEBI" id="CHEBI:43474"/>
        <dbReference type="ChEBI" id="CHEBI:456216"/>
        <dbReference type="EC" id="5.6.2.4"/>
    </reaction>
</comment>
<dbReference type="FunFam" id="1.10.10.10:FF:000012">
    <property type="entry name" value="U5 small nuclear ribonucleoprotein helicase"/>
    <property type="match status" value="1"/>
</dbReference>
<keyword evidence="2" id="KW-0547">Nucleotide-binding</keyword>
<accession>A0A8H7R5H4</accession>
<dbReference type="InterPro" id="IPR001650">
    <property type="entry name" value="Helicase_C-like"/>
</dbReference>
<dbReference type="InterPro" id="IPR004179">
    <property type="entry name" value="Sec63-dom"/>
</dbReference>
<evidence type="ECO:0000256" key="6">
    <source>
        <dbReference type="ARBA" id="ARBA00023235"/>
    </source>
</evidence>
<dbReference type="Pfam" id="PF00270">
    <property type="entry name" value="DEAD"/>
    <property type="match status" value="1"/>
</dbReference>
<dbReference type="SUPFAM" id="SSF158702">
    <property type="entry name" value="Sec63 N-terminal domain-like"/>
    <property type="match status" value="1"/>
</dbReference>
<dbReference type="CDD" id="cd18795">
    <property type="entry name" value="SF2_C_Ski2"/>
    <property type="match status" value="1"/>
</dbReference>
<dbReference type="GO" id="GO:0043138">
    <property type="term" value="F:3'-5' DNA helicase activity"/>
    <property type="evidence" value="ECO:0007669"/>
    <property type="project" value="UniProtKB-EC"/>
</dbReference>
<dbReference type="SMART" id="SM00490">
    <property type="entry name" value="HELICc"/>
    <property type="match status" value="1"/>
</dbReference>
<evidence type="ECO:0000256" key="9">
    <source>
        <dbReference type="ARBA" id="ARBA00034808"/>
    </source>
</evidence>
<keyword evidence="3" id="KW-0378">Hydrolase</keyword>
<name>A0A8H7R5H4_9FUNG</name>
<feature type="domain" description="Helicase C-terminal" evidence="12">
    <location>
        <begin position="310"/>
        <end position="506"/>
    </location>
</feature>
<comment type="caution">
    <text evidence="13">The sequence shown here is derived from an EMBL/GenBank/DDBJ whole genome shotgun (WGS) entry which is preliminary data.</text>
</comment>
<dbReference type="GO" id="GO:0005524">
    <property type="term" value="F:ATP binding"/>
    <property type="evidence" value="ECO:0007669"/>
    <property type="project" value="UniProtKB-KW"/>
</dbReference>
<dbReference type="InterPro" id="IPR057842">
    <property type="entry name" value="WH_MER3"/>
</dbReference>
<dbReference type="Pfam" id="PF02889">
    <property type="entry name" value="Sec63"/>
    <property type="match status" value="1"/>
</dbReference>
<dbReference type="Gene3D" id="1.10.10.10">
    <property type="entry name" value="Winged helix-like DNA-binding domain superfamily/Winged helix DNA-binding domain"/>
    <property type="match status" value="1"/>
</dbReference>
<feature type="domain" description="Helicase ATP-binding" evidence="11">
    <location>
        <begin position="106"/>
        <end position="279"/>
    </location>
</feature>
<dbReference type="EMBL" id="JAEPRD010000041">
    <property type="protein sequence ID" value="KAG2204812.1"/>
    <property type="molecule type" value="Genomic_DNA"/>
</dbReference>
<dbReference type="InterPro" id="IPR036390">
    <property type="entry name" value="WH_DNA-bd_sf"/>
</dbReference>
<gene>
    <name evidence="13" type="ORF">INT47_004087</name>
</gene>
<dbReference type="PANTHER" id="PTHR47835:SF3">
    <property type="entry name" value="HELICASE FOR MEIOSIS 1"/>
    <property type="match status" value="1"/>
</dbReference>
<dbReference type="GO" id="GO:0051321">
    <property type="term" value="P:meiotic cell cycle"/>
    <property type="evidence" value="ECO:0007669"/>
    <property type="project" value="UniProtKB-KW"/>
</dbReference>
<keyword evidence="7" id="KW-0469">Meiosis</keyword>
<dbReference type="AlphaFoldDB" id="A0A8H7R5H4"/>
<keyword evidence="5" id="KW-0067">ATP-binding</keyword>
<dbReference type="EC" id="5.6.2.4" evidence="9"/>
<dbReference type="SUPFAM" id="SSF52540">
    <property type="entry name" value="P-loop containing nucleoside triphosphate hydrolases"/>
    <property type="match status" value="1"/>
</dbReference>
<dbReference type="Pfam" id="PF23445">
    <property type="entry name" value="WHD_SNRNP200"/>
    <property type="match status" value="1"/>
</dbReference>
<dbReference type="Pfam" id="PF00271">
    <property type="entry name" value="Helicase_C"/>
    <property type="match status" value="1"/>
</dbReference>
<keyword evidence="4" id="KW-0347">Helicase</keyword>